<name>A0AA36EJQ4_LACSI</name>
<reference evidence="8" key="1">
    <citation type="submission" date="2023-04" db="EMBL/GenBank/DDBJ databases">
        <authorList>
            <person name="Vijverberg K."/>
            <person name="Xiong W."/>
            <person name="Schranz E."/>
        </authorList>
    </citation>
    <scope>NUCLEOTIDE SEQUENCE</scope>
</reference>
<dbReference type="PANTHER" id="PTHR21229:SF2">
    <property type="entry name" value="RE59932P"/>
    <property type="match status" value="1"/>
</dbReference>
<dbReference type="Proteomes" id="UP001177003">
    <property type="component" value="Chromosome 8"/>
</dbReference>
<keyword evidence="4 6" id="KW-1133">Transmembrane helix</keyword>
<evidence type="ECO:0000256" key="4">
    <source>
        <dbReference type="ARBA" id="ARBA00022989"/>
    </source>
</evidence>
<keyword evidence="5 6" id="KW-0472">Membrane</keyword>
<keyword evidence="9" id="KW-1185">Reference proteome</keyword>
<dbReference type="InterPro" id="IPR053937">
    <property type="entry name" value="GOST_TM"/>
</dbReference>
<dbReference type="InterPro" id="IPR009637">
    <property type="entry name" value="GPR107/GPR108-like"/>
</dbReference>
<protein>
    <recommendedName>
        <fullName evidence="7">GOST seven transmembrane domain-containing protein</fullName>
    </recommendedName>
</protein>
<evidence type="ECO:0000259" key="7">
    <source>
        <dbReference type="Pfam" id="PF06814"/>
    </source>
</evidence>
<dbReference type="GO" id="GO:0005794">
    <property type="term" value="C:Golgi apparatus"/>
    <property type="evidence" value="ECO:0007669"/>
    <property type="project" value="TreeGrafter"/>
</dbReference>
<dbReference type="GO" id="GO:0016020">
    <property type="term" value="C:membrane"/>
    <property type="evidence" value="ECO:0007669"/>
    <property type="project" value="UniProtKB-SubCell"/>
</dbReference>
<evidence type="ECO:0000256" key="5">
    <source>
        <dbReference type="ARBA" id="ARBA00023136"/>
    </source>
</evidence>
<evidence type="ECO:0000313" key="8">
    <source>
        <dbReference type="EMBL" id="CAI9295915.1"/>
    </source>
</evidence>
<gene>
    <name evidence="8" type="ORF">LSALG_LOCUS34835</name>
</gene>
<evidence type="ECO:0000313" key="9">
    <source>
        <dbReference type="Proteomes" id="UP001177003"/>
    </source>
</evidence>
<dbReference type="EMBL" id="OX465084">
    <property type="protein sequence ID" value="CAI9295915.1"/>
    <property type="molecule type" value="Genomic_DNA"/>
</dbReference>
<sequence>MDVRRKLYNIDHATTKDYLSAGLTQLRSLYLIFSLIYLCFLGFWIMVCFKKVRYVYRMHLLMVVLLVITSAHFICAAAEQHYVKVAGTTPHPHGWDVIFYMFQLIRNGLFFTVIMLIGIGRCLWKLLAFHKPFIKSIAMKQ</sequence>
<accession>A0AA36EJQ4</accession>
<evidence type="ECO:0000256" key="2">
    <source>
        <dbReference type="ARBA" id="ARBA00022692"/>
    </source>
</evidence>
<organism evidence="8 9">
    <name type="scientific">Lactuca saligna</name>
    <name type="common">Willowleaf lettuce</name>
    <dbReference type="NCBI Taxonomy" id="75948"/>
    <lineage>
        <taxon>Eukaryota</taxon>
        <taxon>Viridiplantae</taxon>
        <taxon>Streptophyta</taxon>
        <taxon>Embryophyta</taxon>
        <taxon>Tracheophyta</taxon>
        <taxon>Spermatophyta</taxon>
        <taxon>Magnoliopsida</taxon>
        <taxon>eudicotyledons</taxon>
        <taxon>Gunneridae</taxon>
        <taxon>Pentapetalae</taxon>
        <taxon>asterids</taxon>
        <taxon>campanulids</taxon>
        <taxon>Asterales</taxon>
        <taxon>Asteraceae</taxon>
        <taxon>Cichorioideae</taxon>
        <taxon>Cichorieae</taxon>
        <taxon>Lactucinae</taxon>
        <taxon>Lactuca</taxon>
    </lineage>
</organism>
<keyword evidence="3" id="KW-0732">Signal</keyword>
<dbReference type="PANTHER" id="PTHR21229">
    <property type="entry name" value="LUNG SEVEN TRANSMEMBRANE RECEPTOR"/>
    <property type="match status" value="1"/>
</dbReference>
<evidence type="ECO:0000256" key="3">
    <source>
        <dbReference type="ARBA" id="ARBA00022729"/>
    </source>
</evidence>
<feature type="domain" description="GOST seven transmembrane" evidence="7">
    <location>
        <begin position="28"/>
        <end position="120"/>
    </location>
</feature>
<dbReference type="AlphaFoldDB" id="A0AA36EJQ4"/>
<dbReference type="Pfam" id="PF06814">
    <property type="entry name" value="GOST_TM"/>
    <property type="match status" value="1"/>
</dbReference>
<keyword evidence="2 6" id="KW-0812">Transmembrane</keyword>
<proteinExistence type="predicted"/>
<evidence type="ECO:0000256" key="1">
    <source>
        <dbReference type="ARBA" id="ARBA00004141"/>
    </source>
</evidence>
<comment type="subcellular location">
    <subcellularLocation>
        <location evidence="1">Membrane</location>
        <topology evidence="1">Multi-pass membrane protein</topology>
    </subcellularLocation>
</comment>
<feature type="transmembrane region" description="Helical" evidence="6">
    <location>
        <begin position="60"/>
        <end position="78"/>
    </location>
</feature>
<evidence type="ECO:0000256" key="6">
    <source>
        <dbReference type="SAM" id="Phobius"/>
    </source>
</evidence>
<feature type="transmembrane region" description="Helical" evidence="6">
    <location>
        <begin position="28"/>
        <end position="48"/>
    </location>
</feature>
<feature type="transmembrane region" description="Helical" evidence="6">
    <location>
        <begin position="98"/>
        <end position="124"/>
    </location>
</feature>